<feature type="domain" description="Tim10-like" evidence="2">
    <location>
        <begin position="13"/>
        <end position="70"/>
    </location>
</feature>
<accession>A0AAU9JKL4</accession>
<dbReference type="SUPFAM" id="SSF144122">
    <property type="entry name" value="Tim10-like"/>
    <property type="match status" value="1"/>
</dbReference>
<dbReference type="GO" id="GO:0005743">
    <property type="term" value="C:mitochondrial inner membrane"/>
    <property type="evidence" value="ECO:0007669"/>
    <property type="project" value="UniProtKB-SubCell"/>
</dbReference>
<dbReference type="Proteomes" id="UP001162131">
    <property type="component" value="Unassembled WGS sequence"/>
</dbReference>
<protein>
    <recommendedName>
        <fullName evidence="1">Mitochondrial import inner membrane translocase subunit</fullName>
    </recommendedName>
</protein>
<keyword evidence="1" id="KW-0472">Membrane</keyword>
<keyword evidence="4" id="KW-1185">Reference proteome</keyword>
<organism evidence="3 4">
    <name type="scientific">Blepharisma stoltei</name>
    <dbReference type="NCBI Taxonomy" id="1481888"/>
    <lineage>
        <taxon>Eukaryota</taxon>
        <taxon>Sar</taxon>
        <taxon>Alveolata</taxon>
        <taxon>Ciliophora</taxon>
        <taxon>Postciliodesmatophora</taxon>
        <taxon>Heterotrichea</taxon>
        <taxon>Heterotrichida</taxon>
        <taxon>Blepharismidae</taxon>
        <taxon>Blepharisma</taxon>
    </lineage>
</organism>
<keyword evidence="1" id="KW-0143">Chaperone</keyword>
<evidence type="ECO:0000313" key="3">
    <source>
        <dbReference type="EMBL" id="CAG9324035.1"/>
    </source>
</evidence>
<comment type="subunit">
    <text evidence="1">Heterohexamer.</text>
</comment>
<sequence length="85" mass="9814">MEGHRNQGISQHALQEQAAIMQSFARQSHKCFMKCVQKPSRSLSSTEDRCLTNCVDRFYDTQQFLIERLQGLAQKEQEKAGMVNH</sequence>
<comment type="similarity">
    <text evidence="1">Belongs to the small Tim family.</text>
</comment>
<keyword evidence="1" id="KW-0496">Mitochondrion</keyword>
<keyword evidence="1" id="KW-0999">Mitochondrion inner membrane</keyword>
<dbReference type="AlphaFoldDB" id="A0AAU9JKL4"/>
<reference evidence="3" key="1">
    <citation type="submission" date="2021-09" db="EMBL/GenBank/DDBJ databases">
        <authorList>
            <consortium name="AG Swart"/>
            <person name="Singh M."/>
            <person name="Singh A."/>
            <person name="Seah K."/>
            <person name="Emmerich C."/>
        </authorList>
    </citation>
    <scope>NUCLEOTIDE SEQUENCE</scope>
    <source>
        <strain evidence="3">ATCC30299</strain>
    </source>
</reference>
<gene>
    <name evidence="3" type="ORF">BSTOLATCC_MIC35057</name>
</gene>
<proteinExistence type="inferred from homology"/>
<keyword evidence="1" id="KW-0653">Protein transport</keyword>
<comment type="caution">
    <text evidence="3">The sequence shown here is derived from an EMBL/GenBank/DDBJ whole genome shotgun (WGS) entry which is preliminary data.</text>
</comment>
<dbReference type="InterPro" id="IPR035427">
    <property type="entry name" value="Tim10-like_dom_sf"/>
</dbReference>
<keyword evidence="1" id="KW-0811">Translocation</keyword>
<dbReference type="EMBL" id="CAJZBQ010000035">
    <property type="protein sequence ID" value="CAG9324035.1"/>
    <property type="molecule type" value="Genomic_DNA"/>
</dbReference>
<evidence type="ECO:0000256" key="1">
    <source>
        <dbReference type="RuleBase" id="RU367043"/>
    </source>
</evidence>
<dbReference type="GO" id="GO:0015031">
    <property type="term" value="P:protein transport"/>
    <property type="evidence" value="ECO:0007669"/>
    <property type="project" value="UniProtKB-KW"/>
</dbReference>
<name>A0AAU9JKL4_9CILI</name>
<comment type="subcellular location">
    <subcellularLocation>
        <location evidence="1">Mitochondrion inner membrane</location>
        <topology evidence="1">Peripheral membrane protein</topology>
        <orientation evidence="1">Intermembrane side</orientation>
    </subcellularLocation>
</comment>
<evidence type="ECO:0000313" key="4">
    <source>
        <dbReference type="Proteomes" id="UP001162131"/>
    </source>
</evidence>
<comment type="function">
    <text evidence="1">Mitochondrial intermembrane chaperone that participates in the import and insertion of some multi-pass transmembrane proteins into the mitochondrial inner membrane. Also required for the transfer of beta-barrel precursors from the TOM complex to the sorting and assembly machinery (SAM complex) of the outer membrane. Acts as a chaperone-like protein that protects the hydrophobic precursors from aggregation and guide them through the mitochondrial intermembrane space.</text>
</comment>
<dbReference type="InterPro" id="IPR004217">
    <property type="entry name" value="Tim10-like"/>
</dbReference>
<comment type="domain">
    <text evidence="1">The twin CX3C motif contains 4 conserved Cys residues that form 2 disulfide bonds in the mitochondrial intermembrane space.</text>
</comment>
<keyword evidence="1" id="KW-0813">Transport</keyword>
<dbReference type="Gene3D" id="1.10.287.810">
    <property type="entry name" value="Mitochondrial import inner membrane translocase subunit tim13 like domains"/>
    <property type="match status" value="1"/>
</dbReference>
<dbReference type="Pfam" id="PF02953">
    <property type="entry name" value="zf-Tim10_DDP"/>
    <property type="match status" value="1"/>
</dbReference>
<keyword evidence="1" id="KW-1015">Disulfide bond</keyword>
<evidence type="ECO:0000259" key="2">
    <source>
        <dbReference type="Pfam" id="PF02953"/>
    </source>
</evidence>